<gene>
    <name evidence="7" type="ORF">PhaeoP97_02231</name>
</gene>
<evidence type="ECO:0000256" key="6">
    <source>
        <dbReference type="SAM" id="Phobius"/>
    </source>
</evidence>
<reference evidence="8" key="1">
    <citation type="submission" date="2016-07" db="EMBL/GenBank/DDBJ databases">
        <title>Phaeobacter portensis sp. nov., a tropodithietic acid producing bacterium isolated from a German harbor.</title>
        <authorList>
            <person name="Freese H.M."/>
            <person name="Bunk B."/>
            <person name="Breider S."/>
            <person name="Brinkhoff T."/>
        </authorList>
    </citation>
    <scope>NUCLEOTIDE SEQUENCE [LARGE SCALE GENOMIC DNA]</scope>
    <source>
        <strain evidence="8">P97</strain>
    </source>
</reference>
<evidence type="ECO:0000256" key="1">
    <source>
        <dbReference type="ARBA" id="ARBA00004141"/>
    </source>
</evidence>
<comment type="subcellular location">
    <subcellularLocation>
        <location evidence="1">Membrane</location>
        <topology evidence="1">Multi-pass membrane protein</topology>
    </subcellularLocation>
</comment>
<dbReference type="PANTHER" id="PTHR31885:SF6">
    <property type="entry name" value="GH04784P"/>
    <property type="match status" value="1"/>
</dbReference>
<dbReference type="OrthoDB" id="345840at2"/>
<dbReference type="STRING" id="1844006.PhaeoP97_02231"/>
<sequence length="227" mass="23505">MIDIGGSPFGDILILIAALFALVYLGLTARAPGPLRSVTKTGAVFLLAIVAWLGGGPVLLVVALGLCAVGDFCLSRDGEGAFMGGVGAFAAGHLVYIWLFLGQNLSDVARLTQMPQIFGVAVLVLAGLAMVRLLAPRAGALKTPMLAYVPIIIGMGLAALTLPLGGAVVGLALVLPAAIAFMASDIVLAFETFVLDQDHPARRITPYVVWPLYWGAQVGFLLAFYGG</sequence>
<dbReference type="PANTHER" id="PTHR31885">
    <property type="entry name" value="GH04784P"/>
    <property type="match status" value="1"/>
</dbReference>
<evidence type="ECO:0000256" key="4">
    <source>
        <dbReference type="ARBA" id="ARBA00022989"/>
    </source>
</evidence>
<feature type="transmembrane region" description="Helical" evidence="6">
    <location>
        <begin position="207"/>
        <end position="226"/>
    </location>
</feature>
<keyword evidence="3 6" id="KW-0812">Transmembrane</keyword>
<evidence type="ECO:0000313" key="8">
    <source>
        <dbReference type="Proteomes" id="UP000183859"/>
    </source>
</evidence>
<keyword evidence="8" id="KW-1185">Reference proteome</keyword>
<dbReference type="AlphaFoldDB" id="A0A1L3I673"/>
<dbReference type="GO" id="GO:0016787">
    <property type="term" value="F:hydrolase activity"/>
    <property type="evidence" value="ECO:0007669"/>
    <property type="project" value="TreeGrafter"/>
</dbReference>
<dbReference type="RefSeq" id="WP_072505085.1">
    <property type="nucleotide sequence ID" value="NZ_CP016364.1"/>
</dbReference>
<feature type="transmembrane region" description="Helical" evidence="6">
    <location>
        <begin position="171"/>
        <end position="195"/>
    </location>
</feature>
<feature type="transmembrane region" description="Helical" evidence="6">
    <location>
        <begin position="146"/>
        <end position="165"/>
    </location>
</feature>
<dbReference type="KEGG" id="php:PhaeoP97_02231"/>
<organism evidence="7 8">
    <name type="scientific">Phaeobacter porticola</name>
    <dbReference type="NCBI Taxonomy" id="1844006"/>
    <lineage>
        <taxon>Bacteria</taxon>
        <taxon>Pseudomonadati</taxon>
        <taxon>Pseudomonadota</taxon>
        <taxon>Alphaproteobacteria</taxon>
        <taxon>Rhodobacterales</taxon>
        <taxon>Roseobacteraceae</taxon>
        <taxon>Phaeobacter</taxon>
    </lineage>
</organism>
<feature type="transmembrane region" description="Helical" evidence="6">
    <location>
        <begin position="113"/>
        <end position="134"/>
    </location>
</feature>
<evidence type="ECO:0000256" key="5">
    <source>
        <dbReference type="ARBA" id="ARBA00023136"/>
    </source>
</evidence>
<dbReference type="InterPro" id="IPR012506">
    <property type="entry name" value="TMEM86B-like"/>
</dbReference>
<dbReference type="GO" id="GO:0016020">
    <property type="term" value="C:membrane"/>
    <property type="evidence" value="ECO:0007669"/>
    <property type="project" value="UniProtKB-SubCell"/>
</dbReference>
<protein>
    <submittedName>
        <fullName evidence="7">Putative membrane protein</fullName>
    </submittedName>
</protein>
<comment type="similarity">
    <text evidence="2">Belongs to the TMEM86 family.</text>
</comment>
<feature type="transmembrane region" description="Helical" evidence="6">
    <location>
        <begin position="43"/>
        <end position="69"/>
    </location>
</feature>
<keyword evidence="4 6" id="KW-1133">Transmembrane helix</keyword>
<accession>A0A1L3I673</accession>
<feature type="transmembrane region" description="Helical" evidence="6">
    <location>
        <begin position="81"/>
        <end position="101"/>
    </location>
</feature>
<dbReference type="Proteomes" id="UP000183859">
    <property type="component" value="Chromosome"/>
</dbReference>
<keyword evidence="5 6" id="KW-0472">Membrane</keyword>
<evidence type="ECO:0000256" key="3">
    <source>
        <dbReference type="ARBA" id="ARBA00022692"/>
    </source>
</evidence>
<evidence type="ECO:0000256" key="2">
    <source>
        <dbReference type="ARBA" id="ARBA00007375"/>
    </source>
</evidence>
<evidence type="ECO:0000313" key="7">
    <source>
        <dbReference type="EMBL" id="APG47625.1"/>
    </source>
</evidence>
<dbReference type="EMBL" id="CP016364">
    <property type="protein sequence ID" value="APG47625.1"/>
    <property type="molecule type" value="Genomic_DNA"/>
</dbReference>
<dbReference type="Pfam" id="PF07947">
    <property type="entry name" value="YhhN"/>
    <property type="match status" value="1"/>
</dbReference>
<feature type="transmembrane region" description="Helical" evidence="6">
    <location>
        <begin position="12"/>
        <end position="31"/>
    </location>
</feature>
<name>A0A1L3I673_9RHOB</name>
<proteinExistence type="inferred from homology"/>